<evidence type="ECO:0000313" key="6">
    <source>
        <dbReference type="EMBL" id="KAK7267948.1"/>
    </source>
</evidence>
<dbReference type="AlphaFoldDB" id="A0AAN9FA28"/>
<gene>
    <name evidence="6" type="ORF">RIF29_20629</name>
</gene>
<feature type="compositionally biased region" description="Polar residues" evidence="4">
    <location>
        <begin position="157"/>
        <end position="171"/>
    </location>
</feature>
<comment type="similarity">
    <text evidence="1">Belongs to the peptidase C48 family.</text>
</comment>
<dbReference type="InterPro" id="IPR003653">
    <property type="entry name" value="Peptidase_C48_C"/>
</dbReference>
<evidence type="ECO:0000313" key="7">
    <source>
        <dbReference type="Proteomes" id="UP001372338"/>
    </source>
</evidence>
<proteinExistence type="inferred from homology"/>
<dbReference type="GO" id="GO:0008234">
    <property type="term" value="F:cysteine-type peptidase activity"/>
    <property type="evidence" value="ECO:0007669"/>
    <property type="project" value="InterPro"/>
</dbReference>
<evidence type="ECO:0000259" key="5">
    <source>
        <dbReference type="Pfam" id="PF02902"/>
    </source>
</evidence>
<evidence type="ECO:0000256" key="2">
    <source>
        <dbReference type="ARBA" id="ARBA00022670"/>
    </source>
</evidence>
<sequence>MVQVTGTSFKVDIRMSSTLVPPMFQRTQSAVNSSPTLDFPPKMYANFILQVFDEEGSDRTNTFSTPNLKLSNLHQDSSGAPKSSKVSSITLEFVTPFSCLLLVFGNWSNYKNFINEQRRRFATSDVVMDLGRNIFPSPTSKQQTPLTQSKRRGAGEISTNSTPNQPATSASKGKGLATASTEIKQNIRTKSVTIPRALKTMFKPPADIHLTLTEAMLFAFIFGVDMDLCVTLTQKYYSCVTTWHLPPSFAIYVPLREGKHWFFMVISLLDRTVYHVDSYLRDQDMKGRRLLIRDVMVSVSDMITSDAFGDSTESAPRDLEKWPIEIARGVPNMGTR</sequence>
<organism evidence="6 7">
    <name type="scientific">Crotalaria pallida</name>
    <name type="common">Smooth rattlebox</name>
    <name type="synonym">Crotalaria striata</name>
    <dbReference type="NCBI Taxonomy" id="3830"/>
    <lineage>
        <taxon>Eukaryota</taxon>
        <taxon>Viridiplantae</taxon>
        <taxon>Streptophyta</taxon>
        <taxon>Embryophyta</taxon>
        <taxon>Tracheophyta</taxon>
        <taxon>Spermatophyta</taxon>
        <taxon>Magnoliopsida</taxon>
        <taxon>eudicotyledons</taxon>
        <taxon>Gunneridae</taxon>
        <taxon>Pentapetalae</taxon>
        <taxon>rosids</taxon>
        <taxon>fabids</taxon>
        <taxon>Fabales</taxon>
        <taxon>Fabaceae</taxon>
        <taxon>Papilionoideae</taxon>
        <taxon>50 kb inversion clade</taxon>
        <taxon>genistoids sensu lato</taxon>
        <taxon>core genistoids</taxon>
        <taxon>Crotalarieae</taxon>
        <taxon>Crotalaria</taxon>
    </lineage>
</organism>
<feature type="compositionally biased region" description="Polar residues" evidence="4">
    <location>
        <begin position="136"/>
        <end position="148"/>
    </location>
</feature>
<dbReference type="InterPro" id="IPR038765">
    <property type="entry name" value="Papain-like_cys_pep_sf"/>
</dbReference>
<evidence type="ECO:0000256" key="4">
    <source>
        <dbReference type="SAM" id="MobiDB-lite"/>
    </source>
</evidence>
<keyword evidence="3" id="KW-0378">Hydrolase</keyword>
<dbReference type="Gene3D" id="3.40.395.10">
    <property type="entry name" value="Adenoviral Proteinase, Chain A"/>
    <property type="match status" value="1"/>
</dbReference>
<reference evidence="6 7" key="1">
    <citation type="submission" date="2024-01" db="EMBL/GenBank/DDBJ databases">
        <title>The genomes of 5 underutilized Papilionoideae crops provide insights into root nodulation and disease resistanc.</title>
        <authorList>
            <person name="Yuan L."/>
        </authorList>
    </citation>
    <scope>NUCLEOTIDE SEQUENCE [LARGE SCALE GENOMIC DNA]</scope>
    <source>
        <strain evidence="6">ZHUSHIDOU_FW_LH</strain>
        <tissue evidence="6">Leaf</tissue>
    </source>
</reference>
<protein>
    <recommendedName>
        <fullName evidence="5">Ubiquitin-like protease family profile domain-containing protein</fullName>
    </recommendedName>
</protein>
<dbReference type="Pfam" id="PF02902">
    <property type="entry name" value="Peptidase_C48"/>
    <property type="match status" value="1"/>
</dbReference>
<dbReference type="EMBL" id="JAYWIO010000004">
    <property type="protein sequence ID" value="KAK7267948.1"/>
    <property type="molecule type" value="Genomic_DNA"/>
</dbReference>
<accession>A0AAN9FA28</accession>
<dbReference type="Proteomes" id="UP001372338">
    <property type="component" value="Unassembled WGS sequence"/>
</dbReference>
<dbReference type="SUPFAM" id="SSF54001">
    <property type="entry name" value="Cysteine proteinases"/>
    <property type="match status" value="1"/>
</dbReference>
<evidence type="ECO:0000256" key="1">
    <source>
        <dbReference type="ARBA" id="ARBA00005234"/>
    </source>
</evidence>
<feature type="region of interest" description="Disordered" evidence="4">
    <location>
        <begin position="133"/>
        <end position="179"/>
    </location>
</feature>
<evidence type="ECO:0000256" key="3">
    <source>
        <dbReference type="ARBA" id="ARBA00022801"/>
    </source>
</evidence>
<dbReference type="GO" id="GO:0006508">
    <property type="term" value="P:proteolysis"/>
    <property type="evidence" value="ECO:0007669"/>
    <property type="project" value="UniProtKB-KW"/>
</dbReference>
<keyword evidence="2" id="KW-0645">Protease</keyword>
<comment type="caution">
    <text evidence="6">The sequence shown here is derived from an EMBL/GenBank/DDBJ whole genome shotgun (WGS) entry which is preliminary data.</text>
</comment>
<name>A0AAN9FA28_CROPI</name>
<feature type="domain" description="Ubiquitin-like protease family profile" evidence="5">
    <location>
        <begin position="251"/>
        <end position="284"/>
    </location>
</feature>
<keyword evidence="7" id="KW-1185">Reference proteome</keyword>